<dbReference type="InterPro" id="IPR043129">
    <property type="entry name" value="ATPase_NBD"/>
</dbReference>
<proteinExistence type="inferred from homology"/>
<accession>A0A1G8P1W9</accession>
<dbReference type="Pfam" id="PF02541">
    <property type="entry name" value="Ppx-GppA"/>
    <property type="match status" value="1"/>
</dbReference>
<sequence>MPQNKEKIAVIDIGSNSIRLVIHDVDEKGRSKEIHNLKKTARLSNHIDHENRLTNEGFTILKRSLQQIEEVIHFHNIKNIKAIATAAIRNASNRKAILSFIHQETSLQVRVLTEEEEAYYGYLAVVNSTFLSDGITIDIGGGSTEITLFQNKNLVHSHSFPFGALTLKKQFFPKKEPDKNDLQKLTHFIKEQFSTLPWLKQTKNLPIIGIGGSARNMSLVHQSQINYSLAGLHQYKMDPDDIKTTMALLENSSLKERENIDGLSKDRADVIIPAVRVIFMLVEYTAADYFLMSNKGLRDGLLFEEMLRDYSMDYFPDVSEESFYQLSREFEINEDYVLEVGKIAHKLYRAMEPYLPAVFQNDKNIYLLKQSARVLYMGEFISHEASSQHTFYVLTNRSIDGISHPDRLAMACIASFKSKSWYKRFIRPFKSLITKEEYKRYELLGSILKLSYSLNRTQRKVVQDLTAKKIGRTLHLYICCRKNINSYFEEVKSNKYKKHIEKAIKRSVHLHFTSHSKFTKN</sequence>
<dbReference type="RefSeq" id="WP_091587178.1">
    <property type="nucleotide sequence ID" value="NZ_FNDU01000013.1"/>
</dbReference>
<dbReference type="GO" id="GO:0006357">
    <property type="term" value="P:regulation of transcription by RNA polymerase II"/>
    <property type="evidence" value="ECO:0007669"/>
    <property type="project" value="TreeGrafter"/>
</dbReference>
<evidence type="ECO:0000259" key="3">
    <source>
        <dbReference type="Pfam" id="PF21447"/>
    </source>
</evidence>
<dbReference type="CDD" id="cd24052">
    <property type="entry name" value="ASKHA_NBD_HpPPX-GppA-like"/>
    <property type="match status" value="1"/>
</dbReference>
<name>A0A1G8P1W9_9BACI</name>
<protein>
    <submittedName>
        <fullName evidence="4">Exopolyphosphatase / guanosine-5'-triphosphate,3'-diphosphate pyrophosphatase</fullName>
    </submittedName>
</protein>
<dbReference type="InterPro" id="IPR050273">
    <property type="entry name" value="GppA/Ppx_hydrolase"/>
</dbReference>
<organism evidence="4 5">
    <name type="scientific">Alteribacillus bidgolensis</name>
    <dbReference type="NCBI Taxonomy" id="930129"/>
    <lineage>
        <taxon>Bacteria</taxon>
        <taxon>Bacillati</taxon>
        <taxon>Bacillota</taxon>
        <taxon>Bacilli</taxon>
        <taxon>Bacillales</taxon>
        <taxon>Bacillaceae</taxon>
        <taxon>Alteribacillus</taxon>
    </lineage>
</organism>
<dbReference type="Proteomes" id="UP000199017">
    <property type="component" value="Unassembled WGS sequence"/>
</dbReference>
<evidence type="ECO:0000259" key="2">
    <source>
        <dbReference type="Pfam" id="PF02541"/>
    </source>
</evidence>
<dbReference type="PANTHER" id="PTHR30005">
    <property type="entry name" value="EXOPOLYPHOSPHATASE"/>
    <property type="match status" value="1"/>
</dbReference>
<dbReference type="InterPro" id="IPR003695">
    <property type="entry name" value="Ppx_GppA_N"/>
</dbReference>
<dbReference type="STRING" id="930129.SAMN05216352_11384"/>
<feature type="domain" description="Ppx/GppA phosphatase N-terminal" evidence="2">
    <location>
        <begin position="25"/>
        <end position="308"/>
    </location>
</feature>
<comment type="similarity">
    <text evidence="1">Belongs to the GppA/Ppx family.</text>
</comment>
<dbReference type="InterPro" id="IPR048950">
    <property type="entry name" value="Ppx_GppA_C"/>
</dbReference>
<dbReference type="SUPFAM" id="SSF109604">
    <property type="entry name" value="HD-domain/PDEase-like"/>
    <property type="match status" value="1"/>
</dbReference>
<evidence type="ECO:0000313" key="4">
    <source>
        <dbReference type="EMBL" id="SDI86513.1"/>
    </source>
</evidence>
<reference evidence="4 5" key="1">
    <citation type="submission" date="2016-10" db="EMBL/GenBank/DDBJ databases">
        <authorList>
            <person name="de Groot N.N."/>
        </authorList>
    </citation>
    <scope>NUCLEOTIDE SEQUENCE [LARGE SCALE GENOMIC DNA]</scope>
    <source>
        <strain evidence="5">P4B,CCM 7963,CECT 7998,DSM 25260,IBRC-M 10614,KCTC 13821</strain>
    </source>
</reference>
<dbReference type="PANTHER" id="PTHR30005:SF0">
    <property type="entry name" value="RETROGRADE REGULATION PROTEIN 2"/>
    <property type="match status" value="1"/>
</dbReference>
<dbReference type="EMBL" id="FNDU01000013">
    <property type="protein sequence ID" value="SDI86513.1"/>
    <property type="molecule type" value="Genomic_DNA"/>
</dbReference>
<dbReference type="AlphaFoldDB" id="A0A1G8P1W9"/>
<dbReference type="Gene3D" id="3.30.420.150">
    <property type="entry name" value="Exopolyphosphatase. Domain 2"/>
    <property type="match status" value="1"/>
</dbReference>
<dbReference type="Gene3D" id="3.30.420.40">
    <property type="match status" value="1"/>
</dbReference>
<feature type="domain" description="Ppx/GppA phosphatase C-terminal" evidence="3">
    <location>
        <begin position="320"/>
        <end position="484"/>
    </location>
</feature>
<dbReference type="OrthoDB" id="9807195at2"/>
<dbReference type="SUPFAM" id="SSF53067">
    <property type="entry name" value="Actin-like ATPase domain"/>
    <property type="match status" value="2"/>
</dbReference>
<dbReference type="Pfam" id="PF21447">
    <property type="entry name" value="Ppx-GppA_III"/>
    <property type="match status" value="1"/>
</dbReference>
<evidence type="ECO:0000256" key="1">
    <source>
        <dbReference type="ARBA" id="ARBA00007125"/>
    </source>
</evidence>
<keyword evidence="5" id="KW-1185">Reference proteome</keyword>
<dbReference type="Gene3D" id="1.10.3210.10">
    <property type="entry name" value="Hypothetical protein af1432"/>
    <property type="match status" value="1"/>
</dbReference>
<gene>
    <name evidence="4" type="ORF">SAMN05216352_11384</name>
</gene>
<evidence type="ECO:0000313" key="5">
    <source>
        <dbReference type="Proteomes" id="UP000199017"/>
    </source>
</evidence>